<gene>
    <name evidence="2" type="ORF">EYF80_067647</name>
</gene>
<dbReference type="EMBL" id="SRLO01023542">
    <property type="protein sequence ID" value="TNN22239.1"/>
    <property type="molecule type" value="Genomic_DNA"/>
</dbReference>
<comment type="caution">
    <text evidence="2">The sequence shown here is derived from an EMBL/GenBank/DDBJ whole genome shotgun (WGS) entry which is preliminary data.</text>
</comment>
<protein>
    <submittedName>
        <fullName evidence="2">Uncharacterized protein</fullName>
    </submittedName>
</protein>
<sequence>METSSRQSPTTSLSSRPSSMASGKDSIYSPMDGPRIQI</sequence>
<keyword evidence="3" id="KW-1185">Reference proteome</keyword>
<name>A0A4Z2E0I4_9TELE</name>
<feature type="region of interest" description="Disordered" evidence="1">
    <location>
        <begin position="1"/>
        <end position="38"/>
    </location>
</feature>
<dbReference type="AlphaFoldDB" id="A0A4Z2E0I4"/>
<dbReference type="Proteomes" id="UP000314294">
    <property type="component" value="Unassembled WGS sequence"/>
</dbReference>
<proteinExistence type="predicted"/>
<evidence type="ECO:0000313" key="2">
    <source>
        <dbReference type="EMBL" id="TNN22239.1"/>
    </source>
</evidence>
<accession>A0A4Z2E0I4</accession>
<reference evidence="2 3" key="1">
    <citation type="submission" date="2019-03" db="EMBL/GenBank/DDBJ databases">
        <title>First draft genome of Liparis tanakae, snailfish: a comprehensive survey of snailfish specific genes.</title>
        <authorList>
            <person name="Kim W."/>
            <person name="Song I."/>
            <person name="Jeong J.-H."/>
            <person name="Kim D."/>
            <person name="Kim S."/>
            <person name="Ryu S."/>
            <person name="Song J.Y."/>
            <person name="Lee S.K."/>
        </authorList>
    </citation>
    <scope>NUCLEOTIDE SEQUENCE [LARGE SCALE GENOMIC DNA]</scope>
    <source>
        <tissue evidence="2">Muscle</tissue>
    </source>
</reference>
<feature type="compositionally biased region" description="Low complexity" evidence="1">
    <location>
        <begin position="1"/>
        <end position="19"/>
    </location>
</feature>
<organism evidence="2 3">
    <name type="scientific">Liparis tanakae</name>
    <name type="common">Tanaka's snailfish</name>
    <dbReference type="NCBI Taxonomy" id="230148"/>
    <lineage>
        <taxon>Eukaryota</taxon>
        <taxon>Metazoa</taxon>
        <taxon>Chordata</taxon>
        <taxon>Craniata</taxon>
        <taxon>Vertebrata</taxon>
        <taxon>Euteleostomi</taxon>
        <taxon>Actinopterygii</taxon>
        <taxon>Neopterygii</taxon>
        <taxon>Teleostei</taxon>
        <taxon>Neoteleostei</taxon>
        <taxon>Acanthomorphata</taxon>
        <taxon>Eupercaria</taxon>
        <taxon>Perciformes</taxon>
        <taxon>Cottioidei</taxon>
        <taxon>Cottales</taxon>
        <taxon>Liparidae</taxon>
        <taxon>Liparis</taxon>
    </lineage>
</organism>
<evidence type="ECO:0000313" key="3">
    <source>
        <dbReference type="Proteomes" id="UP000314294"/>
    </source>
</evidence>
<evidence type="ECO:0000256" key="1">
    <source>
        <dbReference type="SAM" id="MobiDB-lite"/>
    </source>
</evidence>